<sequence>MDLGIQGKTALVMASSEGLGYAVARQLVAEGARVVMTSRSSEKIESAAANIRNEFSGAEILTFACDVSRAESLQQLFAFVEEKTGGADILVQNAGGPPAGDFQSMTEDSLWEKAFELTLMSFVRSVRLALPHMKRKQWGRIVAITSSSVKQPISNLVLSNVFRTGVVSLCKTLAADLAPEHILINAVGPGRIHTARIDYLDQIAAQRLGQSMETYQKEAQAKIPFGRYGTPEELAAVVAFLVSNANGYTTGQSLLIDGGLVTSL</sequence>
<protein>
    <submittedName>
        <fullName evidence="3">3-oxoacyl-[acyl-carrier protein] reductase</fullName>
    </submittedName>
</protein>
<name>A0A1M6MJ42_9BACL</name>
<evidence type="ECO:0000313" key="4">
    <source>
        <dbReference type="Proteomes" id="UP000184016"/>
    </source>
</evidence>
<accession>A0A1M6MJ42</accession>
<dbReference type="Pfam" id="PF13561">
    <property type="entry name" value="adh_short_C2"/>
    <property type="match status" value="1"/>
</dbReference>
<evidence type="ECO:0000313" key="3">
    <source>
        <dbReference type="EMBL" id="SHJ83499.1"/>
    </source>
</evidence>
<proteinExistence type="inferred from homology"/>
<dbReference type="GO" id="GO:0016491">
    <property type="term" value="F:oxidoreductase activity"/>
    <property type="evidence" value="ECO:0007669"/>
    <property type="project" value="UniProtKB-KW"/>
</dbReference>
<gene>
    <name evidence="3" type="ORF">SAMN05443507_10479</name>
</gene>
<dbReference type="CDD" id="cd05344">
    <property type="entry name" value="BKR_like_SDR_like"/>
    <property type="match status" value="1"/>
</dbReference>
<dbReference type="Proteomes" id="UP000184016">
    <property type="component" value="Unassembled WGS sequence"/>
</dbReference>
<dbReference type="STRING" id="1830138.SAMN05443507_10479"/>
<dbReference type="GO" id="GO:0008206">
    <property type="term" value="P:bile acid metabolic process"/>
    <property type="evidence" value="ECO:0007669"/>
    <property type="project" value="UniProtKB-ARBA"/>
</dbReference>
<evidence type="ECO:0000256" key="1">
    <source>
        <dbReference type="ARBA" id="ARBA00006484"/>
    </source>
</evidence>
<dbReference type="SUPFAM" id="SSF51735">
    <property type="entry name" value="NAD(P)-binding Rossmann-fold domains"/>
    <property type="match status" value="1"/>
</dbReference>
<keyword evidence="4" id="KW-1185">Reference proteome</keyword>
<keyword evidence="2" id="KW-0560">Oxidoreductase</keyword>
<dbReference type="PRINTS" id="PR00081">
    <property type="entry name" value="GDHRDH"/>
</dbReference>
<dbReference type="Gene3D" id="3.40.50.720">
    <property type="entry name" value="NAD(P)-binding Rossmann-like Domain"/>
    <property type="match status" value="1"/>
</dbReference>
<dbReference type="FunFam" id="3.40.50.720:FF:000084">
    <property type="entry name" value="Short-chain dehydrogenase reductase"/>
    <property type="match status" value="1"/>
</dbReference>
<dbReference type="AlphaFoldDB" id="A0A1M6MJ42"/>
<dbReference type="InterPro" id="IPR002347">
    <property type="entry name" value="SDR_fam"/>
</dbReference>
<dbReference type="PANTHER" id="PTHR42879:SF6">
    <property type="entry name" value="NADPH-DEPENDENT REDUCTASE BACG"/>
    <property type="match status" value="1"/>
</dbReference>
<dbReference type="EMBL" id="FRAF01000004">
    <property type="protein sequence ID" value="SHJ83499.1"/>
    <property type="molecule type" value="Genomic_DNA"/>
</dbReference>
<dbReference type="PANTHER" id="PTHR42879">
    <property type="entry name" value="3-OXOACYL-(ACYL-CARRIER-PROTEIN) REDUCTASE"/>
    <property type="match status" value="1"/>
</dbReference>
<dbReference type="InterPro" id="IPR036291">
    <property type="entry name" value="NAD(P)-bd_dom_sf"/>
</dbReference>
<dbReference type="OrthoDB" id="125587at2"/>
<reference evidence="4" key="1">
    <citation type="submission" date="2016-11" db="EMBL/GenBank/DDBJ databases">
        <authorList>
            <person name="Varghese N."/>
            <person name="Submissions S."/>
        </authorList>
    </citation>
    <scope>NUCLEOTIDE SEQUENCE [LARGE SCALE GENOMIC DNA]</scope>
    <source>
        <strain evidence="4">USBA-503</strain>
    </source>
</reference>
<dbReference type="InterPro" id="IPR050259">
    <property type="entry name" value="SDR"/>
</dbReference>
<evidence type="ECO:0000256" key="2">
    <source>
        <dbReference type="ARBA" id="ARBA00023002"/>
    </source>
</evidence>
<comment type="similarity">
    <text evidence="1">Belongs to the short-chain dehydrogenases/reductases (SDR) family.</text>
</comment>
<dbReference type="RefSeq" id="WP_072873158.1">
    <property type="nucleotide sequence ID" value="NZ_FRAF01000004.1"/>
</dbReference>
<organism evidence="3 4">
    <name type="scientific">Alicyclobacillus tolerans</name>
    <dbReference type="NCBI Taxonomy" id="90970"/>
    <lineage>
        <taxon>Bacteria</taxon>
        <taxon>Bacillati</taxon>
        <taxon>Bacillota</taxon>
        <taxon>Bacilli</taxon>
        <taxon>Bacillales</taxon>
        <taxon>Alicyclobacillaceae</taxon>
        <taxon>Alicyclobacillus</taxon>
    </lineage>
</organism>